<dbReference type="EMBL" id="KN880453">
    <property type="protein sequence ID" value="KIY71552.1"/>
    <property type="molecule type" value="Genomic_DNA"/>
</dbReference>
<feature type="domain" description="C2H2-type" evidence="1">
    <location>
        <begin position="28"/>
        <end position="49"/>
    </location>
</feature>
<protein>
    <recommendedName>
        <fullName evidence="1">C2H2-type domain-containing protein</fullName>
    </recommendedName>
</protein>
<dbReference type="SMART" id="SM00355">
    <property type="entry name" value="ZnF_C2H2"/>
    <property type="match status" value="4"/>
</dbReference>
<sequence>MLSKAIHPTAARKSAFRRPPLSRYTFKCKMCSALFSDKRDHLAHMDHVHPYCCFHPDCGSRSFKTEESLKEHYRGSPAHPNCNLCGLGSESTRALNEHIANNHPKVDCPQERCCVRNVYERDLHAHFNESSAHPKCSECDIGFVDGEAFLDHWNREHLVAPKGATVANSMPWFLDSSPSDIALMAPLIGRSEWTPFPEDMYEMVDHLTADAEQDDSASSYYSVASSPVLGHHESAEAMPAIFKGRHQSVLAVYASRVNGKAT</sequence>
<dbReference type="PROSITE" id="PS00028">
    <property type="entry name" value="ZINC_FINGER_C2H2_1"/>
    <property type="match status" value="1"/>
</dbReference>
<evidence type="ECO:0000313" key="2">
    <source>
        <dbReference type="EMBL" id="KIY71552.1"/>
    </source>
</evidence>
<keyword evidence="3" id="KW-1185">Reference proteome</keyword>
<evidence type="ECO:0000259" key="1">
    <source>
        <dbReference type="PROSITE" id="PS00028"/>
    </source>
</evidence>
<dbReference type="STRING" id="1314674.A0A0D7BM54"/>
<reference evidence="2 3" key="1">
    <citation type="journal article" date="2015" name="Fungal Genet. Biol.">
        <title>Evolution of novel wood decay mechanisms in Agaricales revealed by the genome sequences of Fistulina hepatica and Cylindrobasidium torrendii.</title>
        <authorList>
            <person name="Floudas D."/>
            <person name="Held B.W."/>
            <person name="Riley R."/>
            <person name="Nagy L.G."/>
            <person name="Koehler G."/>
            <person name="Ransdell A.S."/>
            <person name="Younus H."/>
            <person name="Chow J."/>
            <person name="Chiniquy J."/>
            <person name="Lipzen A."/>
            <person name="Tritt A."/>
            <person name="Sun H."/>
            <person name="Haridas S."/>
            <person name="LaButti K."/>
            <person name="Ohm R.A."/>
            <person name="Kues U."/>
            <person name="Blanchette R.A."/>
            <person name="Grigoriev I.V."/>
            <person name="Minto R.E."/>
            <person name="Hibbett D.S."/>
        </authorList>
    </citation>
    <scope>NUCLEOTIDE SEQUENCE [LARGE SCALE GENOMIC DNA]</scope>
    <source>
        <strain evidence="2 3">FP15055 ss-10</strain>
    </source>
</reference>
<accession>A0A0D7BM54</accession>
<evidence type="ECO:0000313" key="3">
    <source>
        <dbReference type="Proteomes" id="UP000054007"/>
    </source>
</evidence>
<name>A0A0D7BM54_9AGAR</name>
<organism evidence="2 3">
    <name type="scientific">Cylindrobasidium torrendii FP15055 ss-10</name>
    <dbReference type="NCBI Taxonomy" id="1314674"/>
    <lineage>
        <taxon>Eukaryota</taxon>
        <taxon>Fungi</taxon>
        <taxon>Dikarya</taxon>
        <taxon>Basidiomycota</taxon>
        <taxon>Agaricomycotina</taxon>
        <taxon>Agaricomycetes</taxon>
        <taxon>Agaricomycetidae</taxon>
        <taxon>Agaricales</taxon>
        <taxon>Marasmiineae</taxon>
        <taxon>Physalacriaceae</taxon>
        <taxon>Cylindrobasidium</taxon>
    </lineage>
</organism>
<gene>
    <name evidence="2" type="ORF">CYLTODRAFT_450720</name>
</gene>
<dbReference type="AlphaFoldDB" id="A0A0D7BM54"/>
<proteinExistence type="predicted"/>
<dbReference type="OrthoDB" id="6105938at2759"/>
<dbReference type="InterPro" id="IPR013087">
    <property type="entry name" value="Znf_C2H2_type"/>
</dbReference>
<dbReference type="Proteomes" id="UP000054007">
    <property type="component" value="Unassembled WGS sequence"/>
</dbReference>